<dbReference type="EMBL" id="KI894018">
    <property type="protein sequence ID" value="OCF28852.1"/>
    <property type="molecule type" value="Genomic_DNA"/>
</dbReference>
<dbReference type="RefSeq" id="XP_019049922.1">
    <property type="nucleotide sequence ID" value="XM_019187044.1"/>
</dbReference>
<dbReference type="VEuPathDB" id="FungiDB:I302_00342"/>
<evidence type="ECO:0000313" key="2">
    <source>
        <dbReference type="EMBL" id="WVW79695.1"/>
    </source>
</evidence>
<dbReference type="GeneID" id="30204741"/>
<name>A0A1B9GCV8_9TREE</name>
<organism evidence="1">
    <name type="scientific">Kwoniella bestiolae CBS 10118</name>
    <dbReference type="NCBI Taxonomy" id="1296100"/>
    <lineage>
        <taxon>Eukaryota</taxon>
        <taxon>Fungi</taxon>
        <taxon>Dikarya</taxon>
        <taxon>Basidiomycota</taxon>
        <taxon>Agaricomycotina</taxon>
        <taxon>Tremellomycetes</taxon>
        <taxon>Tremellales</taxon>
        <taxon>Cryptococcaceae</taxon>
        <taxon>Kwoniella</taxon>
    </lineage>
</organism>
<dbReference type="EMBL" id="CP144541">
    <property type="protein sequence ID" value="WVW79695.1"/>
    <property type="molecule type" value="Genomic_DNA"/>
</dbReference>
<protein>
    <submittedName>
        <fullName evidence="1">Uncharacterized protein</fullName>
    </submittedName>
</protein>
<accession>A0A1B9GCV8</accession>
<reference evidence="2" key="2">
    <citation type="submission" date="2013-07" db="EMBL/GenBank/DDBJ databases">
        <authorList>
            <consortium name="The Broad Institute Genome Sequencing Platform"/>
            <person name="Cuomo C."/>
            <person name="Litvintseva A."/>
            <person name="Chen Y."/>
            <person name="Heitman J."/>
            <person name="Sun S."/>
            <person name="Springer D."/>
            <person name="Dromer F."/>
            <person name="Young S.K."/>
            <person name="Zeng Q."/>
            <person name="Gargeya S."/>
            <person name="Fitzgerald M."/>
            <person name="Abouelleil A."/>
            <person name="Alvarado L."/>
            <person name="Berlin A.M."/>
            <person name="Chapman S.B."/>
            <person name="Dewar J."/>
            <person name="Goldberg J."/>
            <person name="Griggs A."/>
            <person name="Gujja S."/>
            <person name="Hansen M."/>
            <person name="Howarth C."/>
            <person name="Imamovic A."/>
            <person name="Larimer J."/>
            <person name="McCowan C."/>
            <person name="Murphy C."/>
            <person name="Pearson M."/>
            <person name="Priest M."/>
            <person name="Roberts A."/>
            <person name="Saif S."/>
            <person name="Shea T."/>
            <person name="Sykes S."/>
            <person name="Wortman J."/>
            <person name="Nusbaum C."/>
            <person name="Birren B."/>
        </authorList>
    </citation>
    <scope>NUCLEOTIDE SEQUENCE</scope>
    <source>
        <strain evidence="2">CBS 10118</strain>
    </source>
</reference>
<sequence length="215" mass="24109">MPVHPEYQASLGFILISSRDNAQFNVDLKTYLLLLGRPIDFSIVKPLSIECYKSELCLLLHIATGRDPSTLLPTIRFLSFPLVLNQLPYPQNFRMAIAHLLNENPAMIVDTLPHVTKALIYIGIICRIFRTRILLECFLANLELRKEIVQKGWTDLYTGSCGRGFTELCDHLASSFGTKYRVSFFHEGGEEDPRGLIGLGDQAAAAVELMKLDGP</sequence>
<proteinExistence type="predicted"/>
<reference evidence="1" key="3">
    <citation type="submission" date="2014-01" db="EMBL/GenBank/DDBJ databases">
        <title>Evolution of pathogenesis and genome organization in the Tremellales.</title>
        <authorList>
            <person name="Cuomo C."/>
            <person name="Litvintseva A."/>
            <person name="Heitman J."/>
            <person name="Chen Y."/>
            <person name="Sun S."/>
            <person name="Springer D."/>
            <person name="Dromer F."/>
            <person name="Young S."/>
            <person name="Zeng Q."/>
            <person name="Chapman S."/>
            <person name="Gujja S."/>
            <person name="Saif S."/>
            <person name="Birren B."/>
        </authorList>
    </citation>
    <scope>NUCLEOTIDE SEQUENCE</scope>
    <source>
        <strain evidence="1">CBS 10118</strain>
    </source>
</reference>
<reference evidence="2" key="4">
    <citation type="submission" date="2024-02" db="EMBL/GenBank/DDBJ databases">
        <title>Comparative genomics of Cryptococcus and Kwoniella reveals pathogenesis evolution and contrasting modes of karyotype evolution via chromosome fusion or intercentromeric recombination.</title>
        <authorList>
            <person name="Coelho M.A."/>
            <person name="David-Palma M."/>
            <person name="Shea T."/>
            <person name="Bowers K."/>
            <person name="McGinley-Smith S."/>
            <person name="Mohammad A.W."/>
            <person name="Gnirke A."/>
            <person name="Yurkov A.M."/>
            <person name="Nowrousian M."/>
            <person name="Sun S."/>
            <person name="Cuomo C.A."/>
            <person name="Heitman J."/>
        </authorList>
    </citation>
    <scope>NUCLEOTIDE SEQUENCE</scope>
    <source>
        <strain evidence="2">CBS 10118</strain>
    </source>
</reference>
<evidence type="ECO:0000313" key="1">
    <source>
        <dbReference type="EMBL" id="OCF28852.1"/>
    </source>
</evidence>
<evidence type="ECO:0000313" key="3">
    <source>
        <dbReference type="Proteomes" id="UP000092730"/>
    </source>
</evidence>
<reference evidence="1" key="1">
    <citation type="submission" date="2013-07" db="EMBL/GenBank/DDBJ databases">
        <title>The Genome Sequence of Cryptococcus bestiolae CBS10118.</title>
        <authorList>
            <consortium name="The Broad Institute Genome Sequencing Platform"/>
            <person name="Cuomo C."/>
            <person name="Litvintseva A."/>
            <person name="Chen Y."/>
            <person name="Heitman J."/>
            <person name="Sun S."/>
            <person name="Springer D."/>
            <person name="Dromer F."/>
            <person name="Young S.K."/>
            <person name="Zeng Q."/>
            <person name="Gargeya S."/>
            <person name="Fitzgerald M."/>
            <person name="Abouelleil A."/>
            <person name="Alvarado L."/>
            <person name="Berlin A.M."/>
            <person name="Chapman S.B."/>
            <person name="Dewar J."/>
            <person name="Goldberg J."/>
            <person name="Griggs A."/>
            <person name="Gujja S."/>
            <person name="Hansen M."/>
            <person name="Howarth C."/>
            <person name="Imamovic A."/>
            <person name="Larimer J."/>
            <person name="McCowan C."/>
            <person name="Murphy C."/>
            <person name="Pearson M."/>
            <person name="Priest M."/>
            <person name="Roberts A."/>
            <person name="Saif S."/>
            <person name="Shea T."/>
            <person name="Sykes S."/>
            <person name="Wortman J."/>
            <person name="Nusbaum C."/>
            <person name="Birren B."/>
        </authorList>
    </citation>
    <scope>NUCLEOTIDE SEQUENCE [LARGE SCALE GENOMIC DNA]</scope>
    <source>
        <strain evidence="1">CBS 10118</strain>
    </source>
</reference>
<dbReference type="Proteomes" id="UP000092730">
    <property type="component" value="Chromosome 1"/>
</dbReference>
<dbReference type="AlphaFoldDB" id="A0A1B9GCV8"/>
<dbReference type="KEGG" id="kbi:30204741"/>
<keyword evidence="3" id="KW-1185">Reference proteome</keyword>
<gene>
    <name evidence="1" type="ORF">I302_00342</name>
    <name evidence="2" type="ORF">I302_101665</name>
</gene>